<keyword evidence="3" id="KW-1185">Reference proteome</keyword>
<evidence type="ECO:0000256" key="1">
    <source>
        <dbReference type="SAM" id="MobiDB-lite"/>
    </source>
</evidence>
<feature type="region of interest" description="Disordered" evidence="1">
    <location>
        <begin position="35"/>
        <end position="57"/>
    </location>
</feature>
<evidence type="ECO:0000313" key="2">
    <source>
        <dbReference type="EMBL" id="PLW51581.1"/>
    </source>
</evidence>
<dbReference type="AlphaFoldDB" id="A0A2N5VNL3"/>
<sequence>MQEYQLSGQVDLPAELVQLYQLTRQVDREAKLVRTEPVHQAGCPASQDGTDSPTSSAGILPTCRASSDLIHQLGKLEIPAATGISNWLMSTNGIISSVDQWNYFIG</sequence>
<accession>A0A2N5VNL3</accession>
<organism evidence="2 3">
    <name type="scientific">Puccinia coronata f. sp. avenae</name>
    <dbReference type="NCBI Taxonomy" id="200324"/>
    <lineage>
        <taxon>Eukaryota</taxon>
        <taxon>Fungi</taxon>
        <taxon>Dikarya</taxon>
        <taxon>Basidiomycota</taxon>
        <taxon>Pucciniomycotina</taxon>
        <taxon>Pucciniomycetes</taxon>
        <taxon>Pucciniales</taxon>
        <taxon>Pucciniaceae</taxon>
        <taxon>Puccinia</taxon>
    </lineage>
</organism>
<dbReference type="EMBL" id="PGCJ01000084">
    <property type="protein sequence ID" value="PLW51581.1"/>
    <property type="molecule type" value="Genomic_DNA"/>
</dbReference>
<protein>
    <submittedName>
        <fullName evidence="2">Uncharacterized protein</fullName>
    </submittedName>
</protein>
<feature type="compositionally biased region" description="Polar residues" evidence="1">
    <location>
        <begin position="47"/>
        <end position="57"/>
    </location>
</feature>
<name>A0A2N5VNL3_9BASI</name>
<dbReference type="Proteomes" id="UP000235388">
    <property type="component" value="Unassembled WGS sequence"/>
</dbReference>
<reference evidence="2 3" key="1">
    <citation type="submission" date="2017-11" db="EMBL/GenBank/DDBJ databases">
        <title>De novo assembly and phasing of dikaryotic genomes from two isolates of Puccinia coronata f. sp. avenae, the causal agent of oat crown rust.</title>
        <authorList>
            <person name="Miller M.E."/>
            <person name="Zhang Y."/>
            <person name="Omidvar V."/>
            <person name="Sperschneider J."/>
            <person name="Schwessinger B."/>
            <person name="Raley C."/>
            <person name="Palmer J.M."/>
            <person name="Garnica D."/>
            <person name="Upadhyaya N."/>
            <person name="Rathjen J."/>
            <person name="Taylor J.M."/>
            <person name="Park R.F."/>
            <person name="Dodds P.N."/>
            <person name="Hirsch C.D."/>
            <person name="Kianian S.F."/>
            <person name="Figueroa M."/>
        </authorList>
    </citation>
    <scope>NUCLEOTIDE SEQUENCE [LARGE SCALE GENOMIC DNA]</scope>
    <source>
        <strain evidence="2">12NC29</strain>
    </source>
</reference>
<evidence type="ECO:0000313" key="3">
    <source>
        <dbReference type="Proteomes" id="UP000235388"/>
    </source>
</evidence>
<proteinExistence type="predicted"/>
<gene>
    <name evidence="2" type="ORF">PCANC_15235</name>
</gene>
<comment type="caution">
    <text evidence="2">The sequence shown here is derived from an EMBL/GenBank/DDBJ whole genome shotgun (WGS) entry which is preliminary data.</text>
</comment>